<evidence type="ECO:0000313" key="2">
    <source>
        <dbReference type="Proteomes" id="UP000182476"/>
    </source>
</evidence>
<reference evidence="1 2" key="1">
    <citation type="submission" date="2016-10" db="EMBL/GenBank/DDBJ databases">
        <authorList>
            <person name="Varghese N."/>
            <person name="Submissions S."/>
        </authorList>
    </citation>
    <scope>NUCLEOTIDE SEQUENCE [LARGE SCALE GENOMIC DNA]</scope>
    <source>
        <strain evidence="1 2">LMG 21607</strain>
    </source>
</reference>
<dbReference type="EMBL" id="LT629796">
    <property type="protein sequence ID" value="SDU12085.1"/>
    <property type="molecule type" value="Genomic_DNA"/>
</dbReference>
<gene>
    <name evidence="1" type="ORF">SAMN04489801_0968</name>
</gene>
<organism evidence="1 2">
    <name type="scientific">Pseudomonas mandelii</name>
    <dbReference type="NCBI Taxonomy" id="75612"/>
    <lineage>
        <taxon>Bacteria</taxon>
        <taxon>Pseudomonadati</taxon>
        <taxon>Pseudomonadota</taxon>
        <taxon>Gammaproteobacteria</taxon>
        <taxon>Pseudomonadales</taxon>
        <taxon>Pseudomonadaceae</taxon>
        <taxon>Pseudomonas</taxon>
    </lineage>
</organism>
<name>A0ABY0VDX3_9PSED</name>
<dbReference type="Proteomes" id="UP000182476">
    <property type="component" value="Chromosome I"/>
</dbReference>
<keyword evidence="2" id="KW-1185">Reference proteome</keyword>
<proteinExistence type="predicted"/>
<evidence type="ECO:0000313" key="1">
    <source>
        <dbReference type="EMBL" id="SDU12085.1"/>
    </source>
</evidence>
<protein>
    <submittedName>
        <fullName evidence="1">Uncharacterized protein</fullName>
    </submittedName>
</protein>
<sequence>MCDIPQQVRPNNLTRLTTPFNVRQQRLGESPYWRINRIFCKFATRIERFDFMLYGT</sequence>
<accession>A0ABY0VDX3</accession>